<dbReference type="InterPro" id="IPR007325">
    <property type="entry name" value="KFase/CYL"/>
</dbReference>
<dbReference type="SUPFAM" id="SSF47203">
    <property type="entry name" value="Acyl-CoA dehydrogenase C-terminal domain-like"/>
    <property type="match status" value="1"/>
</dbReference>
<dbReference type="OrthoDB" id="5365325at2"/>
<dbReference type="Proteomes" id="UP000268857">
    <property type="component" value="Unassembled WGS sequence"/>
</dbReference>
<reference evidence="2 3" key="1">
    <citation type="journal article" date="2019" name="Genome Biol. Evol.">
        <title>Day and night: Metabolic profiles and evolutionary relationships of six axenic non-marine cyanobacteria.</title>
        <authorList>
            <person name="Will S.E."/>
            <person name="Henke P."/>
            <person name="Boedeker C."/>
            <person name="Huang S."/>
            <person name="Brinkmann H."/>
            <person name="Rohde M."/>
            <person name="Jarek M."/>
            <person name="Friedl T."/>
            <person name="Seufert S."/>
            <person name="Schumacher M."/>
            <person name="Overmann J."/>
            <person name="Neumann-Schaal M."/>
            <person name="Petersen J."/>
        </authorList>
    </citation>
    <scope>NUCLEOTIDE SEQUENCE [LARGE SCALE GENOMIC DNA]</scope>
    <source>
        <strain evidence="2 3">PCC 6912</strain>
    </source>
</reference>
<evidence type="ECO:0000313" key="2">
    <source>
        <dbReference type="EMBL" id="RUR81722.1"/>
    </source>
</evidence>
<dbReference type="AlphaFoldDB" id="A0A3S5K214"/>
<dbReference type="STRING" id="211165.GCA_000317285_04105"/>
<protein>
    <recommendedName>
        <fullName evidence="1">Acyl-CoA dehydrogenase/oxidase N-terminal domain-containing protein</fullName>
    </recommendedName>
</protein>
<dbReference type="PANTHER" id="PTHR31118:SF12">
    <property type="entry name" value="CYCLASE-LIKE PROTEIN 2"/>
    <property type="match status" value="1"/>
</dbReference>
<evidence type="ECO:0000313" key="3">
    <source>
        <dbReference type="Proteomes" id="UP000268857"/>
    </source>
</evidence>
<dbReference type="Pfam" id="PF02771">
    <property type="entry name" value="Acyl-CoA_dh_N"/>
    <property type="match status" value="1"/>
</dbReference>
<dbReference type="InterPro" id="IPR009100">
    <property type="entry name" value="AcylCoA_DH/oxidase_NM_dom_sf"/>
</dbReference>
<dbReference type="EMBL" id="RSCJ01000009">
    <property type="protein sequence ID" value="RUR81722.1"/>
    <property type="molecule type" value="Genomic_DNA"/>
</dbReference>
<comment type="caution">
    <text evidence="2">The sequence shown here is derived from an EMBL/GenBank/DDBJ whole genome shotgun (WGS) entry which is preliminary data.</text>
</comment>
<dbReference type="Gene3D" id="3.50.30.50">
    <property type="entry name" value="Putative cyclase"/>
    <property type="match status" value="1"/>
</dbReference>
<dbReference type="InterPro" id="IPR037175">
    <property type="entry name" value="KFase_sf"/>
</dbReference>
<feature type="domain" description="Acyl-CoA dehydrogenase/oxidase N-terminal" evidence="1">
    <location>
        <begin position="16"/>
        <end position="120"/>
    </location>
</feature>
<organism evidence="2 3">
    <name type="scientific">Chlorogloeopsis fritschii PCC 6912</name>
    <dbReference type="NCBI Taxonomy" id="211165"/>
    <lineage>
        <taxon>Bacteria</taxon>
        <taxon>Bacillati</taxon>
        <taxon>Cyanobacteriota</taxon>
        <taxon>Cyanophyceae</taxon>
        <taxon>Nostocales</taxon>
        <taxon>Chlorogloeopsidaceae</taxon>
        <taxon>Chlorogloeopsis</taxon>
    </lineage>
</organism>
<dbReference type="Pfam" id="PF04199">
    <property type="entry name" value="Cyclase"/>
    <property type="match status" value="1"/>
</dbReference>
<dbReference type="GO" id="GO:0050660">
    <property type="term" value="F:flavin adenine dinucleotide binding"/>
    <property type="evidence" value="ECO:0007669"/>
    <property type="project" value="InterPro"/>
</dbReference>
<evidence type="ECO:0000259" key="1">
    <source>
        <dbReference type="Pfam" id="PF02771"/>
    </source>
</evidence>
<name>A0A3S5K214_CHLFR</name>
<dbReference type="Gene3D" id="1.20.140.10">
    <property type="entry name" value="Butyryl-CoA Dehydrogenase, subunit A, domain 3"/>
    <property type="match status" value="1"/>
</dbReference>
<dbReference type="InterPro" id="IPR013786">
    <property type="entry name" value="AcylCoA_DH/ox_N"/>
</dbReference>
<keyword evidence="3" id="KW-1185">Reference proteome</keyword>
<sequence length="627" mass="68521">MDCDARVFPKKSCSVIDTAKPYLLNQVAVQANEIDTNPNILMGALRGLGELGLLALRVPRHWGGKEVSEATFGEFQELIARYSGALAFLQTQHQSAASMLVASSNSPVRETYLPRMGNGEVLVGVGFSQLRREGEPLTMAVPVPGGYQLDGIVPWVTGWGIFQDFIVAATLPDGCAVFGVVPFHETEQKSGGRITFTSPAQLAAMTSTNTVTATLTRYFLPQELVIDIKTVGWIHENDKNNVLRATFLATGCALAALDIIESTAQTKSLPAIAKSFVSLQQELSDCRNAIHQAQQHPGLELEKKLQLRAWAIDLATRIAHAAVTVSSGAANYLHHPAQRVYREALVFTVTGQTSAVMEATLERLTRRWGEEEEVGTRRQGDKGNGEEAGNFLAAYKSITYSQIIHLSHVIDSDIPQWQGDPNVEFETVAELEKDGYYLRRFSLGEHSATHINAPKSFHKFGLGIDRYPAKSLVVPAVVINIKQQVTVNPDYTLAIADILAWEKQHGEIPPDSVVLLYTGWQEKWSDRTAFMNQDAQGNMHFPGFGKDVIQFLLNERQIAGVGIDTHGVDPGQDTTFAINSLVLEKPRIVLENLTNLDQLPPKGATLVIGILRLRDGSGSPVGVIALS</sequence>
<gene>
    <name evidence="2" type="ORF">PCC6912_25910</name>
</gene>
<dbReference type="Gene3D" id="1.10.540.10">
    <property type="entry name" value="Acyl-CoA dehydrogenase/oxidase, N-terminal domain"/>
    <property type="match status" value="1"/>
</dbReference>
<dbReference type="GO" id="GO:0019441">
    <property type="term" value="P:L-tryptophan catabolic process to kynurenine"/>
    <property type="evidence" value="ECO:0007669"/>
    <property type="project" value="InterPro"/>
</dbReference>
<dbReference type="SUPFAM" id="SSF56645">
    <property type="entry name" value="Acyl-CoA dehydrogenase NM domain-like"/>
    <property type="match status" value="1"/>
</dbReference>
<dbReference type="InterPro" id="IPR037069">
    <property type="entry name" value="AcylCoA_DH/ox_N_sf"/>
</dbReference>
<dbReference type="GO" id="GO:0004061">
    <property type="term" value="F:arylformamidase activity"/>
    <property type="evidence" value="ECO:0007669"/>
    <property type="project" value="InterPro"/>
</dbReference>
<accession>A0A3S5K214</accession>
<dbReference type="SUPFAM" id="SSF102198">
    <property type="entry name" value="Putative cyclase"/>
    <property type="match status" value="1"/>
</dbReference>
<proteinExistence type="predicted"/>
<dbReference type="RefSeq" id="WP_016875336.1">
    <property type="nucleotide sequence ID" value="NZ_AJLN01000101.1"/>
</dbReference>
<dbReference type="PANTHER" id="PTHR31118">
    <property type="entry name" value="CYCLASE-LIKE PROTEIN 2"/>
    <property type="match status" value="1"/>
</dbReference>
<dbReference type="InterPro" id="IPR036250">
    <property type="entry name" value="AcylCo_DH-like_C"/>
</dbReference>
<dbReference type="GO" id="GO:0016627">
    <property type="term" value="F:oxidoreductase activity, acting on the CH-CH group of donors"/>
    <property type="evidence" value="ECO:0007669"/>
    <property type="project" value="InterPro"/>
</dbReference>